<dbReference type="InterPro" id="IPR013783">
    <property type="entry name" value="Ig-like_fold"/>
</dbReference>
<protein>
    <recommendedName>
        <fullName evidence="5">beta-mannosidase</fullName>
        <ecNumber evidence="5">3.2.1.25</ecNumber>
    </recommendedName>
</protein>
<dbReference type="Gene3D" id="2.60.40.10">
    <property type="entry name" value="Immunoglobulins"/>
    <property type="match status" value="1"/>
</dbReference>
<evidence type="ECO:0000256" key="9">
    <source>
        <dbReference type="ARBA" id="ARBA00023242"/>
    </source>
</evidence>
<evidence type="ECO:0000256" key="12">
    <source>
        <dbReference type="SAM" id="SignalP"/>
    </source>
</evidence>
<dbReference type="WBParaSite" id="TCONS_00010621.p1">
    <property type="protein sequence ID" value="TCONS_00010621.p1"/>
    <property type="gene ID" value="XLOC_003976"/>
</dbReference>
<dbReference type="FunFam" id="3.20.20.80:FF:000050">
    <property type="entry name" value="Beta-mannosidase B"/>
    <property type="match status" value="1"/>
</dbReference>
<feature type="domain" description="Glycoside hydrolase family 2 catalytic" evidence="13">
    <location>
        <begin position="336"/>
        <end position="571"/>
    </location>
</feature>
<evidence type="ECO:0000256" key="6">
    <source>
        <dbReference type="ARBA" id="ARBA00022517"/>
    </source>
</evidence>
<evidence type="ECO:0000259" key="14">
    <source>
        <dbReference type="Pfam" id="PF22666"/>
    </source>
</evidence>
<accession>A0AAF5DD97</accession>
<dbReference type="GO" id="GO:0005634">
    <property type="term" value="C:nucleus"/>
    <property type="evidence" value="ECO:0007669"/>
    <property type="project" value="UniProtKB-SubCell"/>
</dbReference>
<dbReference type="InterPro" id="IPR007023">
    <property type="entry name" value="Ribosom_reg"/>
</dbReference>
<keyword evidence="8" id="KW-0378">Hydrolase</keyword>
<evidence type="ECO:0000256" key="3">
    <source>
        <dbReference type="ARBA" id="ARBA00007401"/>
    </source>
</evidence>
<evidence type="ECO:0000313" key="16">
    <source>
        <dbReference type="WBParaSite" id="TCONS_00010621.p1"/>
    </source>
</evidence>
<evidence type="ECO:0000256" key="11">
    <source>
        <dbReference type="SAM" id="MobiDB-lite"/>
    </source>
</evidence>
<dbReference type="PANTHER" id="PTHR43730">
    <property type="entry name" value="BETA-MANNOSIDASE"/>
    <property type="match status" value="1"/>
</dbReference>
<organism evidence="15 16">
    <name type="scientific">Strongyloides stercoralis</name>
    <name type="common">Threadworm</name>
    <dbReference type="NCBI Taxonomy" id="6248"/>
    <lineage>
        <taxon>Eukaryota</taxon>
        <taxon>Metazoa</taxon>
        <taxon>Ecdysozoa</taxon>
        <taxon>Nematoda</taxon>
        <taxon>Chromadorea</taxon>
        <taxon>Rhabditida</taxon>
        <taxon>Tylenchina</taxon>
        <taxon>Panagrolaimomorpha</taxon>
        <taxon>Strongyloidoidea</taxon>
        <taxon>Strongyloididae</taxon>
        <taxon>Strongyloides</taxon>
    </lineage>
</organism>
<dbReference type="SUPFAM" id="SSF49303">
    <property type="entry name" value="beta-Galactosidase/glucuronidase domain"/>
    <property type="match status" value="1"/>
</dbReference>
<feature type="signal peptide" evidence="12">
    <location>
        <begin position="1"/>
        <end position="16"/>
    </location>
</feature>
<evidence type="ECO:0000256" key="2">
    <source>
        <dbReference type="ARBA" id="ARBA00004123"/>
    </source>
</evidence>
<keyword evidence="9" id="KW-0539">Nucleus</keyword>
<comment type="subcellular location">
    <subcellularLocation>
        <location evidence="2">Nucleus</location>
    </subcellularLocation>
</comment>
<dbReference type="GO" id="GO:0004567">
    <property type="term" value="F:beta-mannosidase activity"/>
    <property type="evidence" value="ECO:0007669"/>
    <property type="project" value="UniProtKB-EC"/>
</dbReference>
<feature type="domain" description="Beta-mannosidase-like galactose-binding" evidence="14">
    <location>
        <begin position="44"/>
        <end position="199"/>
    </location>
</feature>
<reference evidence="16" key="1">
    <citation type="submission" date="2024-02" db="UniProtKB">
        <authorList>
            <consortium name="WormBaseParasite"/>
        </authorList>
    </citation>
    <scope>IDENTIFICATION</scope>
</reference>
<sequence length="1078" mass="126439">MKLILLFCISLKLLTSKQILNLSSTNDIKWQFESSDGIYKERLSLIPNTLYSNNYIKNRWVSYKKWIFTTKFDVDKNLLQSFYQKLYLNEIDTLGNVFINNILVGNVANQHRKNVINLLLNNNQSVLKENNNNLTIVFSSNPVYGEKAFNDYKKIHEIILYPDFQPSIIKGLNHVNFIRKNQASFGWDWGPSIDSVGIKKDIYIIFGEENDNIVIEKLSSTIISNDNYFILNIKAKLWGNKLKNGKILFTLPEIGLKKEVVIKNFEQNEVGTFFKISKKSVKLWWPINYGNQTMYTLYASTGSVIQQKIRIAFRSIKLNQDFIDKTNPDKGRNFYFLINDVPIFLKGTNYIPITIADTGDDNNNWERKKYLLEVLVKSNMNSLRIWGGGTYETDKFYDLADELGILIWHDLMFACALYPIDENFLKNVNEEITEQIERLSHHPSIILWVGNNENEVGLRKWWNTNSKHYTEYKILYIDNIKKIISLLDSSRPFIISSPSNGIKTEEEGGISLDPMSELYGDIHYYNDFANLWNTSNFLIPRCSTEYGIQSYPDPETMKRYLGMDYKPFNNKLVSRQHHNMGDLALQAILLSHFKMFFNYTYNDYLPRFSYLTQIHQAIAIEKQSLHYRSWRSKVTSDGKGHTMCAMFWQLNDVWAAPSWSSIDFDLRWKPLMYHIKRFFNDIAIFLDLKYYNLIINIINDKNYDIHNATLKINTYAWEASLHPIYSEKIKIPIISKLSSIDIKYPQKSNFIEEYLVTSILISEEGKELSPISYLYPDKFFNLPYINDTLSIENITEVDKDNYEIIVKCQNIIPLVWIDLSEEVKKNNPDIIYEFNDNSFSMVTPTKTLKLKIVKNINNIKLLKHDLVICFLDTCGFSLYDINFLIIKMSVVELVEVNYKTTKVEKTIEPLCDPGNLLLIDKDSIFEDESKKEIPSDEALLNMARDNTQYLFNKIWDLERVTVDEAICAKLPPKIYKLPREKPLPKEKEPTKWEKYAKEKGIVKKKKDKKIWDEDSKTWKPTFGYNRGNDDTKDWLIEIPQNGDPMKDYFKERENAKKERTAKNEFQRLKNISRSKKNK</sequence>
<dbReference type="SUPFAM" id="SSF51445">
    <property type="entry name" value="(Trans)glycosidases"/>
    <property type="match status" value="1"/>
</dbReference>
<evidence type="ECO:0000256" key="7">
    <source>
        <dbReference type="ARBA" id="ARBA00022729"/>
    </source>
</evidence>
<feature type="region of interest" description="Disordered" evidence="11">
    <location>
        <begin position="1054"/>
        <end position="1078"/>
    </location>
</feature>
<dbReference type="InterPro" id="IPR050887">
    <property type="entry name" value="Beta-mannosidase_GH2"/>
</dbReference>
<comment type="similarity">
    <text evidence="3">Belongs to the glycosyl hydrolase 2 family.</text>
</comment>
<comment type="catalytic activity">
    <reaction evidence="1">
        <text>Hydrolysis of terminal, non-reducing beta-D-mannose residues in beta-D-mannosides.</text>
        <dbReference type="EC" id="3.2.1.25"/>
    </reaction>
</comment>
<dbReference type="SUPFAM" id="SSF49785">
    <property type="entry name" value="Galactose-binding domain-like"/>
    <property type="match status" value="1"/>
</dbReference>
<keyword evidence="7 12" id="KW-0732">Signal</keyword>
<dbReference type="AlphaFoldDB" id="A0AAF5DD97"/>
<feature type="chain" id="PRO_5042181882" description="beta-mannosidase" evidence="12">
    <location>
        <begin position="17"/>
        <end position="1078"/>
    </location>
</feature>
<dbReference type="InterPro" id="IPR054593">
    <property type="entry name" value="Beta-mannosidase-like_N2"/>
</dbReference>
<dbReference type="Proteomes" id="UP000035681">
    <property type="component" value="Unplaced"/>
</dbReference>
<dbReference type="PANTHER" id="PTHR43730:SF1">
    <property type="entry name" value="BETA-MANNOSIDASE"/>
    <property type="match status" value="1"/>
</dbReference>
<keyword evidence="10" id="KW-0326">Glycosidase</keyword>
<evidence type="ECO:0000256" key="1">
    <source>
        <dbReference type="ARBA" id="ARBA00000829"/>
    </source>
</evidence>
<dbReference type="EC" id="3.2.1.25" evidence="5"/>
<dbReference type="InterPro" id="IPR017853">
    <property type="entry name" value="GH"/>
</dbReference>
<comment type="similarity">
    <text evidence="4">Belongs to the RRS1 family.</text>
</comment>
<dbReference type="Pfam" id="PF22666">
    <property type="entry name" value="Glyco_hydro_2_N2"/>
    <property type="match status" value="1"/>
</dbReference>
<dbReference type="GO" id="GO:0042254">
    <property type="term" value="P:ribosome biogenesis"/>
    <property type="evidence" value="ECO:0007669"/>
    <property type="project" value="UniProtKB-KW"/>
</dbReference>
<dbReference type="GO" id="GO:0005975">
    <property type="term" value="P:carbohydrate metabolic process"/>
    <property type="evidence" value="ECO:0007669"/>
    <property type="project" value="InterPro"/>
</dbReference>
<dbReference type="InterPro" id="IPR008979">
    <property type="entry name" value="Galactose-bd-like_sf"/>
</dbReference>
<evidence type="ECO:0000256" key="10">
    <source>
        <dbReference type="ARBA" id="ARBA00023295"/>
    </source>
</evidence>
<keyword evidence="6" id="KW-0690">Ribosome biogenesis</keyword>
<proteinExistence type="inferred from homology"/>
<name>A0AAF5DD97_STRER</name>
<dbReference type="GO" id="GO:0006516">
    <property type="term" value="P:glycoprotein catabolic process"/>
    <property type="evidence" value="ECO:0007669"/>
    <property type="project" value="TreeGrafter"/>
</dbReference>
<evidence type="ECO:0000313" key="15">
    <source>
        <dbReference type="Proteomes" id="UP000035681"/>
    </source>
</evidence>
<dbReference type="Pfam" id="PF04939">
    <property type="entry name" value="RRS1"/>
    <property type="match status" value="1"/>
</dbReference>
<dbReference type="Gene3D" id="2.60.120.260">
    <property type="entry name" value="Galactose-binding domain-like"/>
    <property type="match status" value="1"/>
</dbReference>
<evidence type="ECO:0000259" key="13">
    <source>
        <dbReference type="Pfam" id="PF02836"/>
    </source>
</evidence>
<dbReference type="InterPro" id="IPR006103">
    <property type="entry name" value="Glyco_hydro_2_cat"/>
</dbReference>
<evidence type="ECO:0000256" key="5">
    <source>
        <dbReference type="ARBA" id="ARBA00012754"/>
    </source>
</evidence>
<feature type="compositionally biased region" description="Basic and acidic residues" evidence="11">
    <location>
        <begin position="1054"/>
        <end position="1067"/>
    </location>
</feature>
<evidence type="ECO:0000256" key="4">
    <source>
        <dbReference type="ARBA" id="ARBA00010077"/>
    </source>
</evidence>
<evidence type="ECO:0000256" key="8">
    <source>
        <dbReference type="ARBA" id="ARBA00022801"/>
    </source>
</evidence>
<keyword evidence="15" id="KW-1185">Reference proteome</keyword>
<dbReference type="Gene3D" id="3.20.20.80">
    <property type="entry name" value="Glycosidases"/>
    <property type="match status" value="1"/>
</dbReference>
<dbReference type="InterPro" id="IPR036156">
    <property type="entry name" value="Beta-gal/glucu_dom_sf"/>
</dbReference>
<dbReference type="Pfam" id="PF02836">
    <property type="entry name" value="Glyco_hydro_2_C"/>
    <property type="match status" value="1"/>
</dbReference>